<name>A0A2N3NDT6_9PEZI</name>
<dbReference type="AlphaFoldDB" id="A0A2N3NDT6"/>
<evidence type="ECO:0000313" key="3">
    <source>
        <dbReference type="Proteomes" id="UP000233524"/>
    </source>
</evidence>
<dbReference type="VEuPathDB" id="FungiDB:jhhlp_002335"/>
<proteinExistence type="predicted"/>
<reference evidence="2 3" key="1">
    <citation type="journal article" date="2017" name="G3 (Bethesda)">
        <title>First Draft Genome Sequence of the Pathogenic Fungus Lomentospora prolificans (Formerly Scedosporium prolificans).</title>
        <authorList>
            <person name="Luo R."/>
            <person name="Zimin A."/>
            <person name="Workman R."/>
            <person name="Fan Y."/>
            <person name="Pertea G."/>
            <person name="Grossman N."/>
            <person name="Wear M.P."/>
            <person name="Jia B."/>
            <person name="Miller H."/>
            <person name="Casadevall A."/>
            <person name="Timp W."/>
            <person name="Zhang S.X."/>
            <person name="Salzberg S.L."/>
        </authorList>
    </citation>
    <scope>NUCLEOTIDE SEQUENCE [LARGE SCALE GENOMIC DNA]</scope>
    <source>
        <strain evidence="2 3">JHH-5317</strain>
    </source>
</reference>
<feature type="region of interest" description="Disordered" evidence="1">
    <location>
        <begin position="1"/>
        <end position="63"/>
    </location>
</feature>
<evidence type="ECO:0000256" key="1">
    <source>
        <dbReference type="SAM" id="MobiDB-lite"/>
    </source>
</evidence>
<dbReference type="OrthoDB" id="10647178at2759"/>
<dbReference type="InParanoid" id="A0A2N3NDT6"/>
<accession>A0A2N3NDT6</accession>
<dbReference type="Proteomes" id="UP000233524">
    <property type="component" value="Unassembled WGS sequence"/>
</dbReference>
<organism evidence="2 3">
    <name type="scientific">Lomentospora prolificans</name>
    <dbReference type="NCBI Taxonomy" id="41688"/>
    <lineage>
        <taxon>Eukaryota</taxon>
        <taxon>Fungi</taxon>
        <taxon>Dikarya</taxon>
        <taxon>Ascomycota</taxon>
        <taxon>Pezizomycotina</taxon>
        <taxon>Sordariomycetes</taxon>
        <taxon>Hypocreomycetidae</taxon>
        <taxon>Microascales</taxon>
        <taxon>Microascaceae</taxon>
        <taxon>Lomentospora</taxon>
    </lineage>
</organism>
<gene>
    <name evidence="2" type="ORF">jhhlp_002335</name>
</gene>
<feature type="compositionally biased region" description="Low complexity" evidence="1">
    <location>
        <begin position="15"/>
        <end position="35"/>
    </location>
</feature>
<protein>
    <submittedName>
        <fullName evidence="2">Uncharacterized protein</fullName>
    </submittedName>
</protein>
<keyword evidence="3" id="KW-1185">Reference proteome</keyword>
<dbReference type="EMBL" id="NLAX01000008">
    <property type="protein sequence ID" value="PKS10581.1"/>
    <property type="molecule type" value="Genomic_DNA"/>
</dbReference>
<sequence>MTTTHSTAGGPGGISHSLATSSSYSSLRSQSQPKSGPGLKHIDVQYQPTPDASLDGATDSNVDSAAPISKWADAVLSSALDDISSHQPGNMLRTLAGG</sequence>
<comment type="caution">
    <text evidence="2">The sequence shown here is derived from an EMBL/GenBank/DDBJ whole genome shotgun (WGS) entry which is preliminary data.</text>
</comment>
<evidence type="ECO:0000313" key="2">
    <source>
        <dbReference type="EMBL" id="PKS10581.1"/>
    </source>
</evidence>